<proteinExistence type="predicted"/>
<dbReference type="SMART" id="SM00448">
    <property type="entry name" value="REC"/>
    <property type="match status" value="1"/>
</dbReference>
<evidence type="ECO:0000256" key="2">
    <source>
        <dbReference type="ARBA" id="ARBA00023012"/>
    </source>
</evidence>
<dbReference type="GO" id="GO:0003968">
    <property type="term" value="F:RNA-directed RNA polymerase activity"/>
    <property type="evidence" value="ECO:0007669"/>
    <property type="project" value="InterPro"/>
</dbReference>
<dbReference type="SMART" id="SM00091">
    <property type="entry name" value="PAS"/>
    <property type="match status" value="2"/>
</dbReference>
<dbReference type="GO" id="GO:0000160">
    <property type="term" value="P:phosphorelay signal transduction system"/>
    <property type="evidence" value="ECO:0007669"/>
    <property type="project" value="UniProtKB-KW"/>
</dbReference>
<dbReference type="InterPro" id="IPR001789">
    <property type="entry name" value="Sig_transdc_resp-reg_receiver"/>
</dbReference>
<protein>
    <submittedName>
        <fullName evidence="7">Response regulator</fullName>
    </submittedName>
</protein>
<feature type="modified residue" description="4-aspartylphosphate" evidence="3">
    <location>
        <position position="480"/>
    </location>
</feature>
<dbReference type="GO" id="GO:0039694">
    <property type="term" value="P:viral RNA genome replication"/>
    <property type="evidence" value="ECO:0007669"/>
    <property type="project" value="InterPro"/>
</dbReference>
<gene>
    <name evidence="7" type="ORF">E6C51_08685</name>
</gene>
<feature type="domain" description="Response regulatory" evidence="5">
    <location>
        <begin position="431"/>
        <end position="549"/>
    </location>
</feature>
<keyword evidence="8" id="KW-1185">Reference proteome</keyword>
<sequence length="566" mass="61409">MDRHGDSPSALEHALLDAISDAHGGAILVVDGDDMVLYASPQLTLLFDIPEFYLTPGTRLRDLLGAIYDHCLRSTVSPAPSSREGWLAERVAAHWRERLEVLDFTPKKRVVRGAMRRLSSGFGICILSDVTEQKKREETWRADLERVKVTEDILNSLPQPLLVLDEHLTIAASNKAFATMVGRSEDSLMELPASAVFDAPFAAKLQSAAKETNNGAGVIAITTPDLQDAGKQAQPVAYLHKVGKAGRSFLVLTFSAVSISPRQTLAASTPHASTPVAKAPTRPLKSVKPSQETGGLRAPDISSAETSSPKTIVVVTSDPGFEADALRVLQAYQTDHCIVRNQAELQAFLNLTASIDITIDLAVIDNALPAAAANIARGKARAVMMIERQTIAETLGKQFKAPLGRRSNLSAVPKRNHTPTAPVKPVLDGLEILVVEDNEVNQIVFSQILEGLGCRYRLATNAAEALAIWQREKPPVVLMDISLPDMNGMDVCRLMRRKEAEGQPRSLVVGVLVPAFDHDRSRCIEAGMDDVIIKPLSPDMIEQLLRRHLTGQRLTQGSGHHSSIAP</sequence>
<dbReference type="RefSeq" id="WP_190235676.1">
    <property type="nucleotide sequence ID" value="NZ_SSOA01000003.1"/>
</dbReference>
<dbReference type="EMBL" id="SSOA01000003">
    <property type="protein sequence ID" value="THF50904.1"/>
    <property type="molecule type" value="Genomic_DNA"/>
</dbReference>
<evidence type="ECO:0000259" key="6">
    <source>
        <dbReference type="PROSITE" id="PS50507"/>
    </source>
</evidence>
<evidence type="ECO:0000313" key="8">
    <source>
        <dbReference type="Proteomes" id="UP000310754"/>
    </source>
</evidence>
<dbReference type="Pfam" id="PF00072">
    <property type="entry name" value="Response_reg"/>
    <property type="match status" value="1"/>
</dbReference>
<dbReference type="CDD" id="cd17546">
    <property type="entry name" value="REC_hyHK_CKI1_RcsC-like"/>
    <property type="match status" value="1"/>
</dbReference>
<dbReference type="PROSITE" id="PS50110">
    <property type="entry name" value="RESPONSE_REGULATORY"/>
    <property type="match status" value="1"/>
</dbReference>
<accession>A0A4S3ZYF6</accession>
<evidence type="ECO:0000256" key="1">
    <source>
        <dbReference type="ARBA" id="ARBA00022553"/>
    </source>
</evidence>
<reference evidence="7 8" key="1">
    <citation type="submission" date="2019-04" db="EMBL/GenBank/DDBJ databases">
        <title>Rhizobium terrae sp. nov., isolated from a paddy soil.</title>
        <authorList>
            <person name="Lin S.-Y."/>
            <person name="Hameed A."/>
            <person name="Huang H.-I."/>
            <person name="Young C.-C."/>
        </authorList>
    </citation>
    <scope>NUCLEOTIDE SEQUENCE [LARGE SCALE GENOMIC DNA]</scope>
    <source>
        <strain evidence="7 8">CC-HIH110</strain>
    </source>
</reference>
<dbReference type="PROSITE" id="PS50507">
    <property type="entry name" value="RDRP_SSRNA_POS"/>
    <property type="match status" value="1"/>
</dbReference>
<evidence type="ECO:0000313" key="7">
    <source>
        <dbReference type="EMBL" id="THF50904.1"/>
    </source>
</evidence>
<dbReference type="PANTHER" id="PTHR45339">
    <property type="entry name" value="HYBRID SIGNAL TRANSDUCTION HISTIDINE KINASE J"/>
    <property type="match status" value="1"/>
</dbReference>
<dbReference type="InterPro" id="IPR035965">
    <property type="entry name" value="PAS-like_dom_sf"/>
</dbReference>
<dbReference type="Gene3D" id="3.30.450.20">
    <property type="entry name" value="PAS domain"/>
    <property type="match status" value="1"/>
</dbReference>
<keyword evidence="1 3" id="KW-0597">Phosphoprotein</keyword>
<organism evidence="7 8">
    <name type="scientific">Allorhizobium terrae</name>
    <dbReference type="NCBI Taxonomy" id="1848972"/>
    <lineage>
        <taxon>Bacteria</taxon>
        <taxon>Pseudomonadati</taxon>
        <taxon>Pseudomonadota</taxon>
        <taxon>Alphaproteobacteria</taxon>
        <taxon>Hyphomicrobiales</taxon>
        <taxon>Rhizobiaceae</taxon>
        <taxon>Rhizobium/Agrobacterium group</taxon>
        <taxon>Allorhizobium</taxon>
    </lineage>
</organism>
<dbReference type="PANTHER" id="PTHR45339:SF1">
    <property type="entry name" value="HYBRID SIGNAL TRANSDUCTION HISTIDINE KINASE J"/>
    <property type="match status" value="1"/>
</dbReference>
<keyword evidence="2" id="KW-0902">Two-component regulatory system</keyword>
<evidence type="ECO:0000256" key="4">
    <source>
        <dbReference type="SAM" id="MobiDB-lite"/>
    </source>
</evidence>
<dbReference type="Proteomes" id="UP000310754">
    <property type="component" value="Unassembled WGS sequence"/>
</dbReference>
<feature type="domain" description="RdRp catalytic" evidence="6">
    <location>
        <begin position="1"/>
        <end position="47"/>
    </location>
</feature>
<dbReference type="SUPFAM" id="SSF52172">
    <property type="entry name" value="CheY-like"/>
    <property type="match status" value="1"/>
</dbReference>
<name>A0A4S3ZYF6_9HYPH</name>
<dbReference type="InterPro" id="IPR000014">
    <property type="entry name" value="PAS"/>
</dbReference>
<feature type="region of interest" description="Disordered" evidence="4">
    <location>
        <begin position="265"/>
        <end position="304"/>
    </location>
</feature>
<dbReference type="Gene3D" id="3.40.50.2300">
    <property type="match status" value="1"/>
</dbReference>
<evidence type="ECO:0000256" key="3">
    <source>
        <dbReference type="PROSITE-ProRule" id="PRU00169"/>
    </source>
</evidence>
<evidence type="ECO:0000259" key="5">
    <source>
        <dbReference type="PROSITE" id="PS50110"/>
    </source>
</evidence>
<dbReference type="InterPro" id="IPR011006">
    <property type="entry name" value="CheY-like_superfamily"/>
</dbReference>
<comment type="caution">
    <text evidence="7">The sequence shown here is derived from an EMBL/GenBank/DDBJ whole genome shotgun (WGS) entry which is preliminary data.</text>
</comment>
<dbReference type="AlphaFoldDB" id="A0A4S3ZYF6"/>
<dbReference type="InterPro" id="IPR007094">
    <property type="entry name" value="RNA-dir_pol_PSvirus"/>
</dbReference>
<dbReference type="SUPFAM" id="SSF55785">
    <property type="entry name" value="PYP-like sensor domain (PAS domain)"/>
    <property type="match status" value="1"/>
</dbReference>